<dbReference type="PANTHER" id="PTHR11567:SF211">
    <property type="entry name" value="PROSTATIC ACID PHOSPHATASE"/>
    <property type="match status" value="1"/>
</dbReference>
<evidence type="ECO:0000256" key="6">
    <source>
        <dbReference type="ARBA" id="ARBA00023180"/>
    </source>
</evidence>
<dbReference type="PANTHER" id="PTHR11567">
    <property type="entry name" value="ACID PHOSPHATASE-RELATED"/>
    <property type="match status" value="1"/>
</dbReference>
<dbReference type="AlphaFoldDB" id="A0A8J2NZ28"/>
<evidence type="ECO:0000313" key="9">
    <source>
        <dbReference type="Proteomes" id="UP000708208"/>
    </source>
</evidence>
<proteinExistence type="predicted"/>
<evidence type="ECO:0000313" key="8">
    <source>
        <dbReference type="EMBL" id="CAG7724623.1"/>
    </source>
</evidence>
<accession>A0A8J2NZ28</accession>
<evidence type="ECO:0000256" key="4">
    <source>
        <dbReference type="ARBA" id="ARBA00022801"/>
    </source>
</evidence>
<gene>
    <name evidence="8" type="ORF">AFUS01_LOCUS13633</name>
</gene>
<keyword evidence="9" id="KW-1185">Reference proteome</keyword>
<dbReference type="CDD" id="cd07061">
    <property type="entry name" value="HP_HAP_like"/>
    <property type="match status" value="1"/>
</dbReference>
<keyword evidence="5" id="KW-1015">Disulfide bond</keyword>
<keyword evidence="4" id="KW-0378">Hydrolase</keyword>
<keyword evidence="6" id="KW-0325">Glycoprotein</keyword>
<dbReference type="InterPro" id="IPR000560">
    <property type="entry name" value="His_Pase_clade-2"/>
</dbReference>
<evidence type="ECO:0000256" key="3">
    <source>
        <dbReference type="ARBA" id="ARBA00022729"/>
    </source>
</evidence>
<protein>
    <recommendedName>
        <fullName evidence="2">acid phosphatase</fullName>
        <ecNumber evidence="2">3.1.3.2</ecNumber>
    </recommendedName>
</protein>
<dbReference type="EMBL" id="CAJVCH010111974">
    <property type="protein sequence ID" value="CAG7724623.1"/>
    <property type="molecule type" value="Genomic_DNA"/>
</dbReference>
<reference evidence="8" key="1">
    <citation type="submission" date="2021-06" db="EMBL/GenBank/DDBJ databases">
        <authorList>
            <person name="Hodson N. C."/>
            <person name="Mongue J. A."/>
            <person name="Jaron S. K."/>
        </authorList>
    </citation>
    <scope>NUCLEOTIDE SEQUENCE</scope>
</reference>
<evidence type="ECO:0000256" key="5">
    <source>
        <dbReference type="ARBA" id="ARBA00023157"/>
    </source>
</evidence>
<dbReference type="GO" id="GO:0003993">
    <property type="term" value="F:acid phosphatase activity"/>
    <property type="evidence" value="ECO:0007669"/>
    <property type="project" value="UniProtKB-EC"/>
</dbReference>
<dbReference type="EC" id="3.1.3.2" evidence="2"/>
<evidence type="ECO:0000259" key="7">
    <source>
        <dbReference type="PROSITE" id="PS50191"/>
    </source>
</evidence>
<organism evidence="8 9">
    <name type="scientific">Allacma fusca</name>
    <dbReference type="NCBI Taxonomy" id="39272"/>
    <lineage>
        <taxon>Eukaryota</taxon>
        <taxon>Metazoa</taxon>
        <taxon>Ecdysozoa</taxon>
        <taxon>Arthropoda</taxon>
        <taxon>Hexapoda</taxon>
        <taxon>Collembola</taxon>
        <taxon>Symphypleona</taxon>
        <taxon>Sminthuridae</taxon>
        <taxon>Allacma</taxon>
    </lineage>
</organism>
<evidence type="ECO:0000256" key="1">
    <source>
        <dbReference type="ARBA" id="ARBA00000032"/>
    </source>
</evidence>
<sequence length="611" mass="70173">MAMPGRAPTTLPAVVAGPVNNRFDGFQQRPDADQVDKTALLQRWLGSGLVTRCFLGRQINLFFDAMNFTLEDTIHHVKEIDNWKAPKELQRKFPYYLSGYDQKDQPIWMAEVGKYNVREQIEKGPEAARNLTLYMFQGVHRIYRSLYAKDQAGKEVRTGFFVGDCEGLDLNQATHLPTVTYALETLRKYNDFLPLLVGHVVAFNVNYIATLAFESLRPLLGGVFDKIELYGPDKARYQAALKKWIPAETIPTWYGGNKEYKPIQVFGIVHSEDARTIQSLRSVQVIIRHGDREADDSIENPKGKLTNKGKKQMYDVGQFLRERYENFLEKTHLTSTTSVLSSDNDRTIVSAHLVALGLSNGEVNGLDWLENTRQDMPIPVRTVPKEFDHILRINRRDCPKFEKLIQDSLIPFVTEFTEKNIEYFIKYVNHTGDLDVFNKSLLPDSLNTFTFYQEQAIYNKSIGLPLDEIAMDALLNPNLIYKPGFQAKYFDTLEKQRVYIGPFLRLFVDAFLVEDGKKLRIYSGHDKNLNALMNTLEIWQEPNLVPPVGATLISELHETSSGGKYLEFWYRNDTGIYFLEVPRCVSPCLFNQFVSEFQEILSEETDMDCQI</sequence>
<dbReference type="Proteomes" id="UP000708208">
    <property type="component" value="Unassembled WGS sequence"/>
</dbReference>
<dbReference type="Pfam" id="PF00650">
    <property type="entry name" value="CRAL_TRIO"/>
    <property type="match status" value="1"/>
</dbReference>
<dbReference type="Pfam" id="PF00328">
    <property type="entry name" value="His_Phos_2"/>
    <property type="match status" value="1"/>
</dbReference>
<comment type="catalytic activity">
    <reaction evidence="1">
        <text>a phosphate monoester + H2O = an alcohol + phosphate</text>
        <dbReference type="Rhea" id="RHEA:15017"/>
        <dbReference type="ChEBI" id="CHEBI:15377"/>
        <dbReference type="ChEBI" id="CHEBI:30879"/>
        <dbReference type="ChEBI" id="CHEBI:43474"/>
        <dbReference type="ChEBI" id="CHEBI:67140"/>
        <dbReference type="EC" id="3.1.3.2"/>
    </reaction>
</comment>
<comment type="caution">
    <text evidence="8">The sequence shown here is derived from an EMBL/GenBank/DDBJ whole genome shotgun (WGS) entry which is preliminary data.</text>
</comment>
<dbReference type="OrthoDB" id="6573863at2759"/>
<evidence type="ECO:0000256" key="2">
    <source>
        <dbReference type="ARBA" id="ARBA00012646"/>
    </source>
</evidence>
<dbReference type="PROSITE" id="PS50191">
    <property type="entry name" value="CRAL_TRIO"/>
    <property type="match status" value="1"/>
</dbReference>
<keyword evidence="3" id="KW-0732">Signal</keyword>
<feature type="domain" description="CRAL-TRIO" evidence="7">
    <location>
        <begin position="85"/>
        <end position="262"/>
    </location>
</feature>
<dbReference type="InterPro" id="IPR050645">
    <property type="entry name" value="Histidine_acid_phosphatase"/>
</dbReference>
<name>A0A8J2NZ28_9HEXA</name>
<dbReference type="InterPro" id="IPR001251">
    <property type="entry name" value="CRAL-TRIO_dom"/>
</dbReference>